<dbReference type="PROSITE" id="PS50892">
    <property type="entry name" value="V_SNARE"/>
    <property type="match status" value="1"/>
</dbReference>
<dbReference type="OrthoDB" id="248747at2759"/>
<dbReference type="PANTHER" id="PTHR21136:SF168">
    <property type="entry name" value="VESICLE-ASSOCIATED MEMBRANE PROTEIN 9"/>
    <property type="match status" value="1"/>
</dbReference>
<dbReference type="CDD" id="cd15843">
    <property type="entry name" value="R-SNARE"/>
    <property type="match status" value="1"/>
</dbReference>
<dbReference type="GeneID" id="94829306"/>
<dbReference type="InterPro" id="IPR042855">
    <property type="entry name" value="V_SNARE_CC"/>
</dbReference>
<dbReference type="InterPro" id="IPR051097">
    <property type="entry name" value="Synaptobrevin-like_transport"/>
</dbReference>
<keyword evidence="4" id="KW-0175">Coiled coil</keyword>
<evidence type="ECO:0000259" key="7">
    <source>
        <dbReference type="PROSITE" id="PS50859"/>
    </source>
</evidence>
<keyword evidence="5" id="KW-1133">Transmembrane helix</keyword>
<dbReference type="Gene3D" id="3.30.450.50">
    <property type="entry name" value="Longin domain"/>
    <property type="match status" value="1"/>
</dbReference>
<organism evidence="9 10">
    <name type="scientific">Tritrichomonas foetus</name>
    <dbReference type="NCBI Taxonomy" id="1144522"/>
    <lineage>
        <taxon>Eukaryota</taxon>
        <taxon>Metamonada</taxon>
        <taxon>Parabasalia</taxon>
        <taxon>Tritrichomonadida</taxon>
        <taxon>Tritrichomonadidae</taxon>
        <taxon>Tritrichomonas</taxon>
    </lineage>
</organism>
<comment type="caution">
    <text evidence="9">The sequence shown here is derived from an EMBL/GenBank/DDBJ whole genome shotgun (WGS) entry which is preliminary data.</text>
</comment>
<dbReference type="SUPFAM" id="SSF58038">
    <property type="entry name" value="SNARE fusion complex"/>
    <property type="match status" value="1"/>
</dbReference>
<dbReference type="PANTHER" id="PTHR21136">
    <property type="entry name" value="SNARE PROTEINS"/>
    <property type="match status" value="1"/>
</dbReference>
<comment type="similarity">
    <text evidence="1">Belongs to the synaptobrevin family.</text>
</comment>
<evidence type="ECO:0000256" key="1">
    <source>
        <dbReference type="ARBA" id="ARBA00008025"/>
    </source>
</evidence>
<dbReference type="RefSeq" id="XP_068351507.1">
    <property type="nucleotide sequence ID" value="XM_068494602.1"/>
</dbReference>
<feature type="chain" id="PRO_5012995335" evidence="6">
    <location>
        <begin position="22"/>
        <end position="221"/>
    </location>
</feature>
<dbReference type="SUPFAM" id="SSF64356">
    <property type="entry name" value="SNARE-like"/>
    <property type="match status" value="1"/>
</dbReference>
<proteinExistence type="inferred from homology"/>
<accession>A0A1J4JGU1</accession>
<keyword evidence="6" id="KW-0732">Signal</keyword>
<dbReference type="Gene3D" id="1.20.5.110">
    <property type="match status" value="1"/>
</dbReference>
<comment type="subcellular location">
    <subcellularLocation>
        <location evidence="3">Endomembrane system</location>
        <topology evidence="3">Single-pass type IV membrane protein</topology>
    </subcellularLocation>
</comment>
<evidence type="ECO:0000256" key="4">
    <source>
        <dbReference type="PROSITE-ProRule" id="PRU00290"/>
    </source>
</evidence>
<dbReference type="VEuPathDB" id="TrichDB:TRFO_08966"/>
<evidence type="ECO:0000259" key="8">
    <source>
        <dbReference type="PROSITE" id="PS50892"/>
    </source>
</evidence>
<evidence type="ECO:0000256" key="2">
    <source>
        <dbReference type="ARBA" id="ARBA00023136"/>
    </source>
</evidence>
<dbReference type="EMBL" id="MLAK01001060">
    <property type="protein sequence ID" value="OHS98370.1"/>
    <property type="molecule type" value="Genomic_DNA"/>
</dbReference>
<dbReference type="Proteomes" id="UP000179807">
    <property type="component" value="Unassembled WGS sequence"/>
</dbReference>
<dbReference type="InterPro" id="IPR011012">
    <property type="entry name" value="Longin-like_dom_sf"/>
</dbReference>
<reference evidence="9" key="1">
    <citation type="submission" date="2016-10" db="EMBL/GenBank/DDBJ databases">
        <authorList>
            <person name="Benchimol M."/>
            <person name="Almeida L.G."/>
            <person name="Vasconcelos A.T."/>
            <person name="Perreira-Neves A."/>
            <person name="Rosa I.A."/>
            <person name="Tasca T."/>
            <person name="Bogo M.R."/>
            <person name="de Souza W."/>
        </authorList>
    </citation>
    <scope>NUCLEOTIDE SEQUENCE [LARGE SCALE GENOMIC DNA]</scope>
    <source>
        <strain evidence="9">K</strain>
    </source>
</reference>
<feature type="domain" description="V-SNARE coiled-coil homology" evidence="8">
    <location>
        <begin position="131"/>
        <end position="196"/>
    </location>
</feature>
<keyword evidence="10" id="KW-1185">Reference proteome</keyword>
<feature type="domain" description="Longin" evidence="7">
    <location>
        <begin position="19"/>
        <end position="123"/>
    </location>
</feature>
<evidence type="ECO:0000256" key="6">
    <source>
        <dbReference type="SAM" id="SignalP"/>
    </source>
</evidence>
<evidence type="ECO:0000313" key="9">
    <source>
        <dbReference type="EMBL" id="OHS98370.1"/>
    </source>
</evidence>
<keyword evidence="5" id="KW-0812">Transmembrane</keyword>
<dbReference type="Pfam" id="PF00957">
    <property type="entry name" value="Synaptobrevin"/>
    <property type="match status" value="1"/>
</dbReference>
<dbReference type="InterPro" id="IPR010908">
    <property type="entry name" value="Longin_dom"/>
</dbReference>
<evidence type="ECO:0000256" key="5">
    <source>
        <dbReference type="SAM" id="Phobius"/>
    </source>
</evidence>
<feature type="signal peptide" evidence="6">
    <location>
        <begin position="1"/>
        <end position="21"/>
    </location>
</feature>
<dbReference type="SMART" id="SM01270">
    <property type="entry name" value="Longin"/>
    <property type="match status" value="1"/>
</dbReference>
<dbReference type="PROSITE" id="PS50859">
    <property type="entry name" value="LONGIN"/>
    <property type="match status" value="1"/>
</dbReference>
<dbReference type="CDD" id="cd14824">
    <property type="entry name" value="Longin"/>
    <property type="match status" value="1"/>
</dbReference>
<dbReference type="AlphaFoldDB" id="A0A1J4JGU1"/>
<keyword evidence="2 5" id="KW-0472">Membrane</keyword>
<protein>
    <submittedName>
        <fullName evidence="9">Vesicle-associated membrane protein 7</fullName>
    </submittedName>
</protein>
<dbReference type="Pfam" id="PF13774">
    <property type="entry name" value="Longin"/>
    <property type="match status" value="1"/>
</dbReference>
<evidence type="ECO:0000256" key="3">
    <source>
        <dbReference type="ARBA" id="ARBA00046280"/>
    </source>
</evidence>
<gene>
    <name evidence="9" type="primary">VAMP7</name>
    <name evidence="9" type="ORF">TRFO_08966</name>
</gene>
<sequence>MRFCFFVIFIMSASFEYGAVARKDTILAQYAAVGGNFDVISAEILKKLNQKDSKFALEKDNHKFFIQHEENNLNYIIVGSLSLQLQKANDVLSKINKSFISKFGNKWQESRPYGLQNEFSEEIKRLMTEYKLSEIHHNLNETQDVMTDSLKKAMLRGQELEELELSSTAIELGSREYSTNVRSLKCKNICLKYWIYFIVAMVLFTILFIIGFSIYLKKIKS</sequence>
<feature type="transmembrane region" description="Helical" evidence="5">
    <location>
        <begin position="193"/>
        <end position="216"/>
    </location>
</feature>
<name>A0A1J4JGU1_9EUKA</name>
<dbReference type="GO" id="GO:0012505">
    <property type="term" value="C:endomembrane system"/>
    <property type="evidence" value="ECO:0007669"/>
    <property type="project" value="UniProtKB-SubCell"/>
</dbReference>
<evidence type="ECO:0000313" key="10">
    <source>
        <dbReference type="Proteomes" id="UP000179807"/>
    </source>
</evidence>